<dbReference type="AlphaFoldDB" id="A0A3A3GM47"/>
<protein>
    <submittedName>
        <fullName evidence="2">Type II toxin-antitoxin system VapB family antitoxin</fullName>
    </submittedName>
</protein>
<dbReference type="EMBL" id="QYUQ01000002">
    <property type="protein sequence ID" value="RJG02060.1"/>
    <property type="molecule type" value="Genomic_DNA"/>
</dbReference>
<evidence type="ECO:0000313" key="3">
    <source>
        <dbReference type="Proteomes" id="UP000266327"/>
    </source>
</evidence>
<feature type="region of interest" description="Disordered" evidence="1">
    <location>
        <begin position="47"/>
        <end position="68"/>
    </location>
</feature>
<dbReference type="Pfam" id="PF09957">
    <property type="entry name" value="VapB_antitoxin"/>
    <property type="match status" value="1"/>
</dbReference>
<feature type="compositionally biased region" description="Basic and acidic residues" evidence="1">
    <location>
        <begin position="53"/>
        <end position="68"/>
    </location>
</feature>
<reference evidence="3" key="1">
    <citation type="submission" date="2018-09" db="EMBL/GenBank/DDBJ databases">
        <authorList>
            <person name="Zhu H."/>
        </authorList>
    </citation>
    <scope>NUCLEOTIDE SEQUENCE [LARGE SCALE GENOMIC DNA]</scope>
    <source>
        <strain evidence="3">K1S02-23</strain>
    </source>
</reference>
<gene>
    <name evidence="2" type="ORF">D3878_11125</name>
</gene>
<comment type="caution">
    <text evidence="2">The sequence shown here is derived from an EMBL/GenBank/DDBJ whole genome shotgun (WGS) entry which is preliminary data.</text>
</comment>
<dbReference type="Proteomes" id="UP000266327">
    <property type="component" value="Unassembled WGS sequence"/>
</dbReference>
<dbReference type="RefSeq" id="WP_119785520.1">
    <property type="nucleotide sequence ID" value="NZ_QYUQ01000002.1"/>
</dbReference>
<dbReference type="InterPro" id="IPR019239">
    <property type="entry name" value="VapB_antitoxin"/>
</dbReference>
<proteinExistence type="predicted"/>
<sequence length="68" mass="7737">MRTTIILDDDLLKRAHAISGKTERSELLHEALRALIEREAARRLARLAGSQPDAKDIPRRREALHGTR</sequence>
<organism evidence="2 3">
    <name type="scientific">Noviherbaspirillum sedimenti</name>
    <dbReference type="NCBI Taxonomy" id="2320865"/>
    <lineage>
        <taxon>Bacteria</taxon>
        <taxon>Pseudomonadati</taxon>
        <taxon>Pseudomonadota</taxon>
        <taxon>Betaproteobacteria</taxon>
        <taxon>Burkholderiales</taxon>
        <taxon>Oxalobacteraceae</taxon>
        <taxon>Noviherbaspirillum</taxon>
    </lineage>
</organism>
<name>A0A3A3GM47_9BURK</name>
<evidence type="ECO:0000256" key="1">
    <source>
        <dbReference type="SAM" id="MobiDB-lite"/>
    </source>
</evidence>
<accession>A0A3A3GM47</accession>
<evidence type="ECO:0000313" key="2">
    <source>
        <dbReference type="EMBL" id="RJG02060.1"/>
    </source>
</evidence>
<keyword evidence="3" id="KW-1185">Reference proteome</keyword>